<sequence length="146" mass="16718">MVTLEQVLENFESHDDSEMKRITDIITGLLANEKIKVERKVAQEEEQVKKLKERLRSLQENPKDDGTNLNLSDTEQIWKHFDLQRTGVIDEIGGNRNEQTVCLTDKENTSLGNIANVTKSTMNCVQLVYLEVQIAGSEDKRQMIDL</sequence>
<reference evidence="1" key="1">
    <citation type="journal article" date="2012" name="Nature">
        <title>The oyster genome reveals stress adaptation and complexity of shell formation.</title>
        <authorList>
            <person name="Zhang G."/>
            <person name="Fang X."/>
            <person name="Guo X."/>
            <person name="Li L."/>
            <person name="Luo R."/>
            <person name="Xu F."/>
            <person name="Yang P."/>
            <person name="Zhang L."/>
            <person name="Wang X."/>
            <person name="Qi H."/>
            <person name="Xiong Z."/>
            <person name="Que H."/>
            <person name="Xie Y."/>
            <person name="Holland P.W."/>
            <person name="Paps J."/>
            <person name="Zhu Y."/>
            <person name="Wu F."/>
            <person name="Chen Y."/>
            <person name="Wang J."/>
            <person name="Peng C."/>
            <person name="Meng J."/>
            <person name="Yang L."/>
            <person name="Liu J."/>
            <person name="Wen B."/>
            <person name="Zhang N."/>
            <person name="Huang Z."/>
            <person name="Zhu Q."/>
            <person name="Feng Y."/>
            <person name="Mount A."/>
            <person name="Hedgecock D."/>
            <person name="Xu Z."/>
            <person name="Liu Y."/>
            <person name="Domazet-Loso T."/>
            <person name="Du Y."/>
            <person name="Sun X."/>
            <person name="Zhang S."/>
            <person name="Liu B."/>
            <person name="Cheng P."/>
            <person name="Jiang X."/>
            <person name="Li J."/>
            <person name="Fan D."/>
            <person name="Wang W."/>
            <person name="Fu W."/>
            <person name="Wang T."/>
            <person name="Wang B."/>
            <person name="Zhang J."/>
            <person name="Peng Z."/>
            <person name="Li Y."/>
            <person name="Li N."/>
            <person name="Wang J."/>
            <person name="Chen M."/>
            <person name="He Y."/>
            <person name="Tan F."/>
            <person name="Song X."/>
            <person name="Zheng Q."/>
            <person name="Huang R."/>
            <person name="Yang H."/>
            <person name="Du X."/>
            <person name="Chen L."/>
            <person name="Yang M."/>
            <person name="Gaffney P.M."/>
            <person name="Wang S."/>
            <person name="Luo L."/>
            <person name="She Z."/>
            <person name="Ming Y."/>
            <person name="Huang W."/>
            <person name="Zhang S."/>
            <person name="Huang B."/>
            <person name="Zhang Y."/>
            <person name="Qu T."/>
            <person name="Ni P."/>
            <person name="Miao G."/>
            <person name="Wang J."/>
            <person name="Wang Q."/>
            <person name="Steinberg C.E."/>
            <person name="Wang H."/>
            <person name="Li N."/>
            <person name="Qian L."/>
            <person name="Zhang G."/>
            <person name="Li Y."/>
            <person name="Yang H."/>
            <person name="Liu X."/>
            <person name="Wang J."/>
            <person name="Yin Y."/>
            <person name="Wang J."/>
        </authorList>
    </citation>
    <scope>NUCLEOTIDE SEQUENCE [LARGE SCALE GENOMIC DNA]</scope>
    <source>
        <strain evidence="1">05x7-T-G4-1.051#20</strain>
    </source>
</reference>
<gene>
    <name evidence="1" type="ORF">CGI_10008982</name>
</gene>
<name>K1QFN8_MAGGI</name>
<dbReference type="InParanoid" id="K1QFN8"/>
<protein>
    <submittedName>
        <fullName evidence="1">Uncharacterized protein</fullName>
    </submittedName>
</protein>
<accession>K1QFN8</accession>
<organism evidence="1">
    <name type="scientific">Magallana gigas</name>
    <name type="common">Pacific oyster</name>
    <name type="synonym">Crassostrea gigas</name>
    <dbReference type="NCBI Taxonomy" id="29159"/>
    <lineage>
        <taxon>Eukaryota</taxon>
        <taxon>Metazoa</taxon>
        <taxon>Spiralia</taxon>
        <taxon>Lophotrochozoa</taxon>
        <taxon>Mollusca</taxon>
        <taxon>Bivalvia</taxon>
        <taxon>Autobranchia</taxon>
        <taxon>Pteriomorphia</taxon>
        <taxon>Ostreida</taxon>
        <taxon>Ostreoidea</taxon>
        <taxon>Ostreidae</taxon>
        <taxon>Magallana</taxon>
    </lineage>
</organism>
<dbReference type="HOGENOM" id="CLU_1779243_0_0_1"/>
<dbReference type="EMBL" id="JH818123">
    <property type="protein sequence ID" value="EKC35687.1"/>
    <property type="molecule type" value="Genomic_DNA"/>
</dbReference>
<proteinExistence type="predicted"/>
<evidence type="ECO:0000313" key="1">
    <source>
        <dbReference type="EMBL" id="EKC35687.1"/>
    </source>
</evidence>
<dbReference type="AlphaFoldDB" id="K1QFN8"/>